<evidence type="ECO:0000313" key="1">
    <source>
        <dbReference type="EMBL" id="MFC5729338.1"/>
    </source>
</evidence>
<dbReference type="Gene3D" id="1.10.260.130">
    <property type="match status" value="1"/>
</dbReference>
<dbReference type="PANTHER" id="PTHR34853:SF1">
    <property type="entry name" value="LIPASE 5"/>
    <property type="match status" value="1"/>
</dbReference>
<comment type="caution">
    <text evidence="1">The sequence shown here is derived from an EMBL/GenBank/DDBJ whole genome shotgun (WGS) entry which is preliminary data.</text>
</comment>
<evidence type="ECO:0000313" key="2">
    <source>
        <dbReference type="Proteomes" id="UP001596072"/>
    </source>
</evidence>
<organism evidence="1 2">
    <name type="scientific">Nocardioides vastitatis</name>
    <dbReference type="NCBI Taxonomy" id="2568655"/>
    <lineage>
        <taxon>Bacteria</taxon>
        <taxon>Bacillati</taxon>
        <taxon>Actinomycetota</taxon>
        <taxon>Actinomycetes</taxon>
        <taxon>Propionibacteriales</taxon>
        <taxon>Nocardioidaceae</taxon>
        <taxon>Nocardioides</taxon>
    </lineage>
</organism>
<gene>
    <name evidence="1" type="ORF">ACFPQB_10455</name>
</gene>
<proteinExistence type="predicted"/>
<dbReference type="PANTHER" id="PTHR34853">
    <property type="match status" value="1"/>
</dbReference>
<sequence length="423" mass="44329">MHSIRRSLLALATSAVTALVVTMAPLPVSATSLVPPLPQPGLPGLSLADSNFYVPPSPLPSGQPGDLVKTKPITSSLYPEARATRIMYLSRSARGQAVAVTGVLLTPLTQEPNGDHPLVVHTPGTRGLGDHCAPSRQTDLATLNVRSADYSTLDHHRFLLHGVSVVITDYLGQGTPGVPEYLVGSSEGRNALDALRAAQQVENAGLSRQSPVGISGYSQGGQAAAWAAELQPTYAPELDLRGVLAGGVPTDMWTEVNHLSGNPVGAGFAIATLVGLDTAYPELALASRLTEEGRAAVDRVKQSCYLEDAAAFGTMSISDVTQPDVLTDPAWQRAYDRSLLGTRKPGAAAYVYHGTSDTIVPFSQGQQLYASWCARGADVTFERIVGLEHVAGAALTSPAGIAWLIGRLRGRADDAGCRVTSTP</sequence>
<name>A0ABW0ZH42_9ACTN</name>
<dbReference type="InterPro" id="IPR029058">
    <property type="entry name" value="AB_hydrolase_fold"/>
</dbReference>
<dbReference type="PIRSF" id="PIRSF029171">
    <property type="entry name" value="Esterase_LipA"/>
    <property type="match status" value="1"/>
</dbReference>
<keyword evidence="2" id="KW-1185">Reference proteome</keyword>
<dbReference type="RefSeq" id="WP_136432865.1">
    <property type="nucleotide sequence ID" value="NZ_JBHSNS010000004.1"/>
</dbReference>
<dbReference type="SUPFAM" id="SSF53474">
    <property type="entry name" value="alpha/beta-Hydrolases"/>
    <property type="match status" value="1"/>
</dbReference>
<protein>
    <submittedName>
        <fullName evidence="1">Lipase family protein</fullName>
    </submittedName>
</protein>
<dbReference type="InterPro" id="IPR005152">
    <property type="entry name" value="Lipase_secreted"/>
</dbReference>
<dbReference type="Proteomes" id="UP001596072">
    <property type="component" value="Unassembled WGS sequence"/>
</dbReference>
<dbReference type="Gene3D" id="3.40.50.1820">
    <property type="entry name" value="alpha/beta hydrolase"/>
    <property type="match status" value="1"/>
</dbReference>
<dbReference type="EMBL" id="JBHSNS010000004">
    <property type="protein sequence ID" value="MFC5729338.1"/>
    <property type="molecule type" value="Genomic_DNA"/>
</dbReference>
<accession>A0ABW0ZH42</accession>
<dbReference type="Pfam" id="PF03583">
    <property type="entry name" value="LIP"/>
    <property type="match status" value="1"/>
</dbReference>
<reference evidence="2" key="1">
    <citation type="journal article" date="2019" name="Int. J. Syst. Evol. Microbiol.">
        <title>The Global Catalogue of Microorganisms (GCM) 10K type strain sequencing project: providing services to taxonomists for standard genome sequencing and annotation.</title>
        <authorList>
            <consortium name="The Broad Institute Genomics Platform"/>
            <consortium name="The Broad Institute Genome Sequencing Center for Infectious Disease"/>
            <person name="Wu L."/>
            <person name="Ma J."/>
        </authorList>
    </citation>
    <scope>NUCLEOTIDE SEQUENCE [LARGE SCALE GENOMIC DNA]</scope>
    <source>
        <strain evidence="2">YIM 94188</strain>
    </source>
</reference>